<organism evidence="1 2">
    <name type="scientific">Malonomonas rubra DSM 5091</name>
    <dbReference type="NCBI Taxonomy" id="1122189"/>
    <lineage>
        <taxon>Bacteria</taxon>
        <taxon>Pseudomonadati</taxon>
        <taxon>Thermodesulfobacteriota</taxon>
        <taxon>Desulfuromonadia</taxon>
        <taxon>Desulfuromonadales</taxon>
        <taxon>Geopsychrobacteraceae</taxon>
        <taxon>Malonomonas</taxon>
    </lineage>
</organism>
<accession>A0A1M6FGW3</accession>
<name>A0A1M6FGW3_MALRU</name>
<gene>
    <name evidence="1" type="ORF">SAMN02745165_01281</name>
</gene>
<dbReference type="OrthoDB" id="5387688at2"/>
<reference evidence="1 2" key="1">
    <citation type="submission" date="2016-11" db="EMBL/GenBank/DDBJ databases">
        <authorList>
            <person name="Jaros S."/>
            <person name="Januszkiewicz K."/>
            <person name="Wedrychowicz H."/>
        </authorList>
    </citation>
    <scope>NUCLEOTIDE SEQUENCE [LARGE SCALE GENOMIC DNA]</scope>
    <source>
        <strain evidence="1 2">DSM 5091</strain>
    </source>
</reference>
<dbReference type="Proteomes" id="UP000184171">
    <property type="component" value="Unassembled WGS sequence"/>
</dbReference>
<dbReference type="AlphaFoldDB" id="A0A1M6FGW3"/>
<dbReference type="RefSeq" id="WP_072906911.1">
    <property type="nucleotide sequence ID" value="NZ_FQZT01000003.1"/>
</dbReference>
<evidence type="ECO:0000313" key="1">
    <source>
        <dbReference type="EMBL" id="SHI96832.1"/>
    </source>
</evidence>
<proteinExistence type="predicted"/>
<evidence type="ECO:0000313" key="2">
    <source>
        <dbReference type="Proteomes" id="UP000184171"/>
    </source>
</evidence>
<dbReference type="EMBL" id="FQZT01000003">
    <property type="protein sequence ID" value="SHI96832.1"/>
    <property type="molecule type" value="Genomic_DNA"/>
</dbReference>
<keyword evidence="2" id="KW-1185">Reference proteome</keyword>
<protein>
    <submittedName>
        <fullName evidence="1">Uncharacterized protein</fullName>
    </submittedName>
</protein>
<dbReference type="STRING" id="1122189.SAMN02745165_01281"/>
<sequence>MAFNLITKVWQTGALDWWGMIDGEDVYLGNREFPLPPENGDEWLVRATGDRFKVIEGEIKLIAKEEPPEPWKSY</sequence>